<organism evidence="3 4">
    <name type="scientific">Sinanodonta woodiana</name>
    <name type="common">Chinese pond mussel</name>
    <name type="synonym">Anodonta woodiana</name>
    <dbReference type="NCBI Taxonomy" id="1069815"/>
    <lineage>
        <taxon>Eukaryota</taxon>
        <taxon>Metazoa</taxon>
        <taxon>Spiralia</taxon>
        <taxon>Lophotrochozoa</taxon>
        <taxon>Mollusca</taxon>
        <taxon>Bivalvia</taxon>
        <taxon>Autobranchia</taxon>
        <taxon>Heteroconchia</taxon>
        <taxon>Palaeoheterodonta</taxon>
        <taxon>Unionida</taxon>
        <taxon>Unionoidea</taxon>
        <taxon>Unionidae</taxon>
        <taxon>Unioninae</taxon>
        <taxon>Sinanodonta</taxon>
    </lineage>
</organism>
<feature type="compositionally biased region" description="Polar residues" evidence="1">
    <location>
        <begin position="764"/>
        <end position="774"/>
    </location>
</feature>
<feature type="region of interest" description="Disordered" evidence="1">
    <location>
        <begin position="2016"/>
        <end position="2035"/>
    </location>
</feature>
<protein>
    <recommendedName>
        <fullName evidence="2">TASOR pseudo-PARP domain-containing protein</fullName>
    </recommendedName>
</protein>
<comment type="caution">
    <text evidence="3">The sequence shown here is derived from an EMBL/GenBank/DDBJ whole genome shotgun (WGS) entry which is preliminary data.</text>
</comment>
<feature type="compositionally biased region" description="Low complexity" evidence="1">
    <location>
        <begin position="2518"/>
        <end position="2546"/>
    </location>
</feature>
<reference evidence="3 4" key="1">
    <citation type="submission" date="2024-11" db="EMBL/GenBank/DDBJ databases">
        <title>Chromosome-level genome assembly of the freshwater bivalve Anodonta woodiana.</title>
        <authorList>
            <person name="Chen X."/>
        </authorList>
    </citation>
    <scope>NUCLEOTIDE SEQUENCE [LARGE SCALE GENOMIC DNA]</scope>
    <source>
        <strain evidence="3">MN2024</strain>
        <tissue evidence="3">Gills</tissue>
    </source>
</reference>
<dbReference type="PANTHER" id="PTHR16207">
    <property type="entry name" value="SET DOMAIN-CONTAINING PROTEIN"/>
    <property type="match status" value="1"/>
</dbReference>
<feature type="region of interest" description="Disordered" evidence="1">
    <location>
        <begin position="2436"/>
        <end position="2491"/>
    </location>
</feature>
<feature type="region of interest" description="Disordered" evidence="1">
    <location>
        <begin position="439"/>
        <end position="463"/>
    </location>
</feature>
<sequence>MSKQESARIPRRKTEGLLEEVKLNSPEGQSILADVKRTCFDTNYEDKFWKIEKIEIVSNFVLEKRYEDKKRELKEQGRKGKELEEHLMFLSEQGYNLSTVVKDGCKTGTKKRHVLGYTRSGVHLHRNLDILVRFMTFKNFSSPGHIIVFKSILGRSKALKPMVKSTGATFLEPTPNCDSHVSSEKVQPTMSVCEALNYTYVYFYEYDEDTGLPVVYPRHVVPYAVLTLCRLPGVIHGGPFLAIDSPNWRWEVKGETRNGFRWARVNADASDSGTKFRRGKGKKRERQMPNKDIVSLELEPNPINMGFKGQSVPRYLKNNQCTKESETSHLINAYADPAEGVCIPSEENEISNFSCSLSIAKQVTKTESFELSNINDIEKLIVPDRRRVSESRCHINNSRSADESERTQNERSQEGFDHDTFVDKLSQQSSIVATLKTSVTDDKDEIKPEEKDHKSKGSNLKIRESISLHDHSSSLVLSFIRDCPGQMHTEEIIKQAREVLLRKRSIHTSSLASIPFALINPRICLRRVDEDHLQSQQRDKGRFVVGNSSLSTCASLTKVKEEVMSLPVKNEVLTASKSDSGNQESNCNSNPSFCARKSPEHVGAFHSTTQLPREEGRSKTNTPPLVSSETSYVAGQLQNPPLEESCLDVGKSVLSTNVIFVKAKEEMSSPVKNDVNIAAESDSGSKQSNSTTDPASYARIFPAMVDIFNFSTEHPREQWRSEPRASSVFSPETSYVVGQLQTSPSQECYLNAGNSSLSTNVNSIKAEENMSSPVKNDVRNDEKSESYNKQSDSNTDPTCSTRDSLEQVGIFDSSTRLPCEQGILETSASLFVSPETSYVVGQLKQSPSRECCSDVGNSLLAASVISEKANEEVMLSTVINEVHSPKRYSSINKQSNSNTDPTFSNRKSEQVCLSIREQGRLTTSASPCVSTETSYLVGQLKQSPSKECCSDVGNSLLSACVSFVKSVDDMSSPVKNDANTADESDSGNRNKSRTDPACCARFVPEKVDIFLSSTQLPREYGKLETSTSPFVTPETSYVVGQLTKPSFNECSLDMGNISMSCAISEKAKEEDMSSLVKNEFLTAVKSDSFSQQSNFNIGPVCSVRNSPEQVGLFHSSTQLPRAQGRLETRVSPFVSLVGQLHKPLSNENCIPQNAFPLANSNVNKQSYVTDAHKANINETCVKDEKVEKGGESLCSVGTKKTDIDILSNTGMSRNFQTYITSTPSMETRIPTLPDSLGILTMNCGQNAHHVGYNSSRSMQTTNYHGTGSKYENDAHFNEPSPFQVMASSSLCRSSSSTQSASVGNRIPWSVYRSLRDNCTASGQKNISTHEENNTLHTTHKNFITDMKNPINSNLLCTEGKADKTQSITSSISSLCTFVETKAPLVCNNSTTLSNLQVPSLTMENSRSIFSPNRELISHDRQSENFINNEIVFSGDVTTLDRYIIEKAWKRLGNIKQTPEANISDNEIPRNSGVDKPKDSYPYTPISEIGNVKTSKDPRLRPRSEIHLKDTSNAFRHEIIDTDRTSKRDGNLCDLSINNVAYIGTFTEVKKGNDSNHQNQTRGSEEENSDGTPTYDERDYSAESDIIQGVGQENLSTVPIKQKETAVNIVKNMGSCTDMRINESVIADTKRVYDSDRIIATPIKKVSKEIISSSLKEKANKNKAQVKSNSSKQETKGYQVNDYQVEITKTLRELSAIINEIQSRQEQASKVKDAKSPILGDVKAGQRNEKRDVSASEECKGNMETNKSDGSTCTISERKDNNNFQSITPIHSLCSTNAHCTKSIISVKRAVSNRVKRANKSLSLIRAINKYKLLHLSETNARSAVSTPVKTLQSTSKQVDGQVSFEVEKPSPSKDQCVSSNKTALQTIIHKTEFPIENGTSAAKEKAQTQSLVVTNKASETENQCTGMMVEKCSTVLNHQQDKTPSSNVSTVISEENIKLDNTKSSDLAHKWRPIAPVDDSKPHESDFAVTPLGKCQGKTLSCSKPSTNMNKKVGVDRKSNVQVEIVLKSKHFMKDTADDKTNSTTVPSPTGTPEASTAYDLTFKYSEITSENSSKKVAVTEGDFKDVGNTCESSAASKIRSDSLSEDNSVNYWESPPYIDLSSEQESNHFSNEGVTKLPAIKDSQFASELIKKGFSCSGKDVSVAKCSQNQNSTHFSNNVGSTVRKPKVSDSSSNWKKTDASGLNTMDKKKAKVSVSDSGKDIFLTSKNEMYCVSDDKALTNMDISSNSDCSSDCYEVEKPEPIKKRESRLTDLSTGDVLRNGLGLNGCANNGGSASATKAAKTVRKQSMHHDEYNTHKKKLNKFTRKAMNRTKKQLDVYSSGLKDTNISIQESSSRVIRDGFKNIGTKTEMNENKSVHDVTKREKTLKEMNFQGNERLKLNSSQEKNQNVRGRVLPKHRFLIDNSDVQKHFIDRKIKSPASGSVRCKFERQMLAKSQNSVKQGINIASRSKDSDENEFSFTKKCNRREPFISNEKEKRERSTSTVRSSSLSSEYYKLNGKRRRYDDTKLDRNAERAVSVSSSDKHSSVSSHSRNRSLSRSVNGSRNGRESCSELSPIRDSGYIPPRYLNPNFKLRKQFVKQRFPPFHKSSQKQYIEKQKQKAFQKYKYKGSFKPKRRDLCRNERRFVDFNNVDGRLKYDFLDVQGIGLPPNGPGAKHRGNYFTDNDDKFQTRPYTRFVQLPDNTYRKPLETNFFSRKHFSGEHYATRDFDNRNDYYQSSRPLVPNGGFYDISKRNRYSNLNGRSNGFYGNRGFSMMRAKRTFDDEDDADENRNVKRRRMHAYKVHVGDTEQTANKTNSMKAKKKKKVKKQNNSLDVRSDGCEKQISVDNFPGGKSKFDVNNDKQSSKGHLEHSLYKDKFGALHERLDVRCKKQHVEPYTNSMHLSNEDQISNFDDPERSVRPRIRLRERIFDALERYRNAFESSDPSEVDEEIVRCLNFLCKKIDVSGSDSDTTDHLNRQRRPKNTHLERVLQNVHRQKVSFYEHVVNTIRVMQRQASVTNMPNSIEMVRNQVSLGKNRPTMKHQISAKMKRKRNAMNNRLKERQNQRLKKQKTYFQMKRKTNFDFVNTNFRGDVFCDRFMYGFCVNVCPGETCSVTGLYIVSVSMCGQGRCVL</sequence>
<evidence type="ECO:0000313" key="4">
    <source>
        <dbReference type="Proteomes" id="UP001634394"/>
    </source>
</evidence>
<feature type="region of interest" description="Disordered" evidence="1">
    <location>
        <begin position="391"/>
        <end position="420"/>
    </location>
</feature>
<feature type="region of interest" description="Disordered" evidence="1">
    <location>
        <begin position="1549"/>
        <end position="1577"/>
    </location>
</feature>
<dbReference type="InterPro" id="IPR022188">
    <property type="entry name" value="TASOR_DUF3715"/>
</dbReference>
<feature type="region of interest" description="Disordered" evidence="1">
    <location>
        <begin position="605"/>
        <end position="627"/>
    </location>
</feature>
<feature type="region of interest" description="Disordered" evidence="1">
    <location>
        <begin position="2506"/>
        <end position="2558"/>
    </location>
</feature>
<feature type="compositionally biased region" description="Basic and acidic residues" evidence="1">
    <location>
        <begin position="400"/>
        <end position="420"/>
    </location>
</feature>
<dbReference type="EMBL" id="JBJQND010000005">
    <property type="protein sequence ID" value="KAL3876180.1"/>
    <property type="molecule type" value="Genomic_DNA"/>
</dbReference>
<name>A0ABD3WRQ0_SINWO</name>
<dbReference type="Pfam" id="PF12509">
    <property type="entry name" value="DUF3715"/>
    <property type="match status" value="1"/>
</dbReference>
<feature type="compositionally biased region" description="Basic and acidic residues" evidence="1">
    <location>
        <begin position="2506"/>
        <end position="2515"/>
    </location>
</feature>
<evidence type="ECO:0000313" key="3">
    <source>
        <dbReference type="EMBL" id="KAL3876180.1"/>
    </source>
</evidence>
<proteinExistence type="predicted"/>
<feature type="compositionally biased region" description="Basic and acidic residues" evidence="1">
    <location>
        <begin position="776"/>
        <end position="786"/>
    </location>
</feature>
<gene>
    <name evidence="3" type="ORF">ACJMK2_034051</name>
</gene>
<feature type="region of interest" description="Disordered" evidence="1">
    <location>
        <begin position="2158"/>
        <end position="2182"/>
    </location>
</feature>
<dbReference type="PANTHER" id="PTHR16207:SF11">
    <property type="entry name" value="SET DOMAIN-CONTAINING PROTEIN"/>
    <property type="match status" value="1"/>
</dbReference>
<evidence type="ECO:0000259" key="2">
    <source>
        <dbReference type="Pfam" id="PF12509"/>
    </source>
</evidence>
<feature type="compositionally biased region" description="Polar residues" evidence="1">
    <location>
        <begin position="2022"/>
        <end position="2035"/>
    </location>
</feature>
<feature type="compositionally biased region" description="Basic and acidic residues" evidence="1">
    <location>
        <begin position="2467"/>
        <end position="2482"/>
    </location>
</feature>
<feature type="compositionally biased region" description="Polar residues" evidence="1">
    <location>
        <begin position="2436"/>
        <end position="2449"/>
    </location>
</feature>
<evidence type="ECO:0000256" key="1">
    <source>
        <dbReference type="SAM" id="MobiDB-lite"/>
    </source>
</evidence>
<feature type="compositionally biased region" description="Polar residues" evidence="1">
    <location>
        <begin position="787"/>
        <end position="801"/>
    </location>
</feature>
<feature type="domain" description="TASOR pseudo-PARP" evidence="2">
    <location>
        <begin position="72"/>
        <end position="222"/>
    </location>
</feature>
<feature type="region of interest" description="Disordered" evidence="1">
    <location>
        <begin position="1461"/>
        <end position="1497"/>
    </location>
</feature>
<accession>A0ABD3WRQ0</accession>
<dbReference type="Proteomes" id="UP001634394">
    <property type="component" value="Unassembled WGS sequence"/>
</dbReference>
<dbReference type="InterPro" id="IPR046432">
    <property type="entry name" value="TASOR"/>
</dbReference>
<keyword evidence="4" id="KW-1185">Reference proteome</keyword>
<feature type="region of interest" description="Disordered" evidence="1">
    <location>
        <begin position="969"/>
        <end position="993"/>
    </location>
</feature>
<feature type="region of interest" description="Disordered" evidence="1">
    <location>
        <begin position="764"/>
        <end position="801"/>
    </location>
</feature>